<organism evidence="3 4">
    <name type="scientific">Cordyceps fumosorosea (strain ARSEF 2679)</name>
    <name type="common">Isaria fumosorosea</name>
    <dbReference type="NCBI Taxonomy" id="1081104"/>
    <lineage>
        <taxon>Eukaryota</taxon>
        <taxon>Fungi</taxon>
        <taxon>Dikarya</taxon>
        <taxon>Ascomycota</taxon>
        <taxon>Pezizomycotina</taxon>
        <taxon>Sordariomycetes</taxon>
        <taxon>Hypocreomycetidae</taxon>
        <taxon>Hypocreales</taxon>
        <taxon>Cordycipitaceae</taxon>
        <taxon>Cordyceps</taxon>
    </lineage>
</organism>
<dbReference type="OrthoDB" id="1149618at2759"/>
<dbReference type="Pfam" id="PF11443">
    <property type="entry name" value="DUF2828"/>
    <property type="match status" value="1"/>
</dbReference>
<evidence type="ECO:0000313" key="4">
    <source>
        <dbReference type="Proteomes" id="UP000076744"/>
    </source>
</evidence>
<dbReference type="InterPro" id="IPR011205">
    <property type="entry name" value="UCP015417_vWA"/>
</dbReference>
<dbReference type="PANTHER" id="PTHR31373:SF27">
    <property type="entry name" value="TROVE DOMAIN-CONTAINING PROTEIN"/>
    <property type="match status" value="1"/>
</dbReference>
<name>A0A167NMT7_CORFA</name>
<sequence length="278" mass="30658">MDLHKRAFIMNDGDHVKNYLVDVGLEKATMSGATMTPAAVVHQIEELPLDAGTKLNKGNLPYLKAREVSKHQMNDMNLQFLEGQWKAIVKQMKESGALESCLAVRLTEMFRLGWELDLRNPNFVSIFRDLILPAADAGKVAPAGMVKRVFVFSDMQFDEAEEGAAAHWRTSYEVIRDLCAAEGYEVPELVFWDLSGNSTTPVTVTDEGTALVIGNSQALLKMFMDGTSWRGEDNGDVATRDEEGDGDTVVVETAETTPRSILDKAIGHPANSMLKAYD</sequence>
<gene>
    <name evidence="3" type="ORF">ISF_07832</name>
</gene>
<dbReference type="Pfam" id="PF25043">
    <property type="entry name" value="DUF7788"/>
    <property type="match status" value="1"/>
</dbReference>
<feature type="domain" description="DUF7788" evidence="2">
    <location>
        <begin position="100"/>
        <end position="266"/>
    </location>
</feature>
<keyword evidence="4" id="KW-1185">Reference proteome</keyword>
<dbReference type="EMBL" id="AZHB01000024">
    <property type="protein sequence ID" value="OAA55727.1"/>
    <property type="molecule type" value="Genomic_DNA"/>
</dbReference>
<protein>
    <submittedName>
        <fullName evidence="3">Uncharacterized protein</fullName>
    </submittedName>
</protein>
<dbReference type="PANTHER" id="PTHR31373">
    <property type="entry name" value="OS06G0652100 PROTEIN"/>
    <property type="match status" value="1"/>
</dbReference>
<dbReference type="GeneID" id="30024124"/>
<dbReference type="AlphaFoldDB" id="A0A167NMT7"/>
<evidence type="ECO:0000259" key="1">
    <source>
        <dbReference type="Pfam" id="PF11443"/>
    </source>
</evidence>
<evidence type="ECO:0000259" key="2">
    <source>
        <dbReference type="Pfam" id="PF25043"/>
    </source>
</evidence>
<dbReference type="InterPro" id="IPR058580">
    <property type="entry name" value="DUF2828"/>
</dbReference>
<reference evidence="3 4" key="1">
    <citation type="journal article" date="2016" name="Genome Biol. Evol.">
        <title>Divergent and convergent evolution of fungal pathogenicity.</title>
        <authorList>
            <person name="Shang Y."/>
            <person name="Xiao G."/>
            <person name="Zheng P."/>
            <person name="Cen K."/>
            <person name="Zhan S."/>
            <person name="Wang C."/>
        </authorList>
    </citation>
    <scope>NUCLEOTIDE SEQUENCE [LARGE SCALE GENOMIC DNA]</scope>
    <source>
        <strain evidence="3 4">ARSEF 2679</strain>
    </source>
</reference>
<feature type="domain" description="DUF2828" evidence="1">
    <location>
        <begin position="1"/>
        <end position="98"/>
    </location>
</feature>
<dbReference type="InterPro" id="IPR056690">
    <property type="entry name" value="DUF7788"/>
</dbReference>
<evidence type="ECO:0000313" key="3">
    <source>
        <dbReference type="EMBL" id="OAA55727.1"/>
    </source>
</evidence>
<accession>A0A167NMT7</accession>
<proteinExistence type="predicted"/>
<dbReference type="RefSeq" id="XP_018701451.1">
    <property type="nucleotide sequence ID" value="XM_018851435.1"/>
</dbReference>
<dbReference type="Proteomes" id="UP000076744">
    <property type="component" value="Unassembled WGS sequence"/>
</dbReference>
<comment type="caution">
    <text evidence="3">The sequence shown here is derived from an EMBL/GenBank/DDBJ whole genome shotgun (WGS) entry which is preliminary data.</text>
</comment>